<dbReference type="Proteomes" id="UP000823936">
    <property type="component" value="Unassembled WGS sequence"/>
</dbReference>
<comment type="catalytic activity">
    <reaction evidence="9 10">
        <text>uridine(1498) in 16S rRNA + S-adenosyl-L-methionine = N(3)-methyluridine(1498) in 16S rRNA + S-adenosyl-L-homocysteine + H(+)</text>
        <dbReference type="Rhea" id="RHEA:42920"/>
        <dbReference type="Rhea" id="RHEA-COMP:10283"/>
        <dbReference type="Rhea" id="RHEA-COMP:10284"/>
        <dbReference type="ChEBI" id="CHEBI:15378"/>
        <dbReference type="ChEBI" id="CHEBI:57856"/>
        <dbReference type="ChEBI" id="CHEBI:59789"/>
        <dbReference type="ChEBI" id="CHEBI:65315"/>
        <dbReference type="ChEBI" id="CHEBI:74502"/>
        <dbReference type="EC" id="2.1.1.193"/>
    </reaction>
</comment>
<dbReference type="GO" id="GO:0070042">
    <property type="term" value="F:rRNA (uridine-N3-)-methyltransferase activity"/>
    <property type="evidence" value="ECO:0007669"/>
    <property type="project" value="TreeGrafter"/>
</dbReference>
<sequence length="242" mass="26937">MRIFLLNENKIDGKVYALSEKEKNYLFSVLRLSTDTVFKAKDEKENYYDASFSSSSTLTLTRSDDMSCLLDSLSSYKGCFVDIDLFIGSLKGKKNEIVVRMAQEAGVKSITFLTTDFCENKKMTEHEKERLFLIKKEAVQQSGAKSAILSFSSFTDAAKSAEGKKIILHQGIRAKSCNLFSLLSKDDSHISLFIGPEGGFSDSECLLAEENGFYPVLLNTNILRSETAAIFALGAIETYLNK</sequence>
<proteinExistence type="inferred from homology"/>
<evidence type="ECO:0000256" key="9">
    <source>
        <dbReference type="ARBA" id="ARBA00047944"/>
    </source>
</evidence>
<dbReference type="GO" id="GO:0070475">
    <property type="term" value="P:rRNA base methylation"/>
    <property type="evidence" value="ECO:0007669"/>
    <property type="project" value="TreeGrafter"/>
</dbReference>
<evidence type="ECO:0000256" key="1">
    <source>
        <dbReference type="ARBA" id="ARBA00004496"/>
    </source>
</evidence>
<comment type="function">
    <text evidence="8 10">Specifically methylates the N3 position of the uracil ring of uridine 1498 (m3U1498) in 16S rRNA. Acts on the fully assembled 30S ribosomal subunit.</text>
</comment>
<keyword evidence="7 10" id="KW-0949">S-adenosyl-L-methionine</keyword>
<reference evidence="12" key="2">
    <citation type="submission" date="2021-04" db="EMBL/GenBank/DDBJ databases">
        <authorList>
            <person name="Gilroy R."/>
        </authorList>
    </citation>
    <scope>NUCLEOTIDE SEQUENCE</scope>
    <source>
        <strain evidence="12">Gambia11-129</strain>
    </source>
</reference>
<feature type="domain" description="Ribosomal RNA small subunit methyltransferase E methyltransferase" evidence="11">
    <location>
        <begin position="82"/>
        <end position="236"/>
    </location>
</feature>
<name>A0A9D1PTC1_9SPIO</name>
<dbReference type="PANTHER" id="PTHR30027">
    <property type="entry name" value="RIBOSOMAL RNA SMALL SUBUNIT METHYLTRANSFERASE E"/>
    <property type="match status" value="1"/>
</dbReference>
<comment type="similarity">
    <text evidence="2 10">Belongs to the RNA methyltransferase RsmE family.</text>
</comment>
<dbReference type="InterPro" id="IPR029026">
    <property type="entry name" value="tRNA_m1G_MTases_N"/>
</dbReference>
<evidence type="ECO:0000256" key="6">
    <source>
        <dbReference type="ARBA" id="ARBA00022679"/>
    </source>
</evidence>
<dbReference type="CDD" id="cd18084">
    <property type="entry name" value="RsmE-like"/>
    <property type="match status" value="1"/>
</dbReference>
<evidence type="ECO:0000259" key="11">
    <source>
        <dbReference type="Pfam" id="PF04452"/>
    </source>
</evidence>
<evidence type="ECO:0000256" key="7">
    <source>
        <dbReference type="ARBA" id="ARBA00022691"/>
    </source>
</evidence>
<dbReference type="NCBIfam" id="TIGR00046">
    <property type="entry name" value="RsmE family RNA methyltransferase"/>
    <property type="match status" value="1"/>
</dbReference>
<evidence type="ECO:0000256" key="5">
    <source>
        <dbReference type="ARBA" id="ARBA00022603"/>
    </source>
</evidence>
<dbReference type="Pfam" id="PF04452">
    <property type="entry name" value="Methyltrans_RNA"/>
    <property type="match status" value="1"/>
</dbReference>
<dbReference type="SUPFAM" id="SSF75217">
    <property type="entry name" value="alpha/beta knot"/>
    <property type="match status" value="1"/>
</dbReference>
<keyword evidence="5 10" id="KW-0489">Methyltransferase</keyword>
<evidence type="ECO:0000256" key="8">
    <source>
        <dbReference type="ARBA" id="ARBA00025699"/>
    </source>
</evidence>
<evidence type="ECO:0000256" key="10">
    <source>
        <dbReference type="PIRNR" id="PIRNR015601"/>
    </source>
</evidence>
<dbReference type="InterPro" id="IPR046886">
    <property type="entry name" value="RsmE_MTase_dom"/>
</dbReference>
<evidence type="ECO:0000256" key="4">
    <source>
        <dbReference type="ARBA" id="ARBA00022552"/>
    </source>
</evidence>
<dbReference type="EC" id="2.1.1.193" evidence="10"/>
<keyword evidence="4 10" id="KW-0698">rRNA processing</keyword>
<accession>A0A9D1PTC1</accession>
<keyword evidence="3 10" id="KW-0963">Cytoplasm</keyword>
<reference evidence="12" key="1">
    <citation type="journal article" date="2021" name="PeerJ">
        <title>Extensive microbial diversity within the chicken gut microbiome revealed by metagenomics and culture.</title>
        <authorList>
            <person name="Gilroy R."/>
            <person name="Ravi A."/>
            <person name="Getino M."/>
            <person name="Pursley I."/>
            <person name="Horton D.L."/>
            <person name="Alikhan N.F."/>
            <person name="Baker D."/>
            <person name="Gharbi K."/>
            <person name="Hall N."/>
            <person name="Watson M."/>
            <person name="Adriaenssens E.M."/>
            <person name="Foster-Nyarko E."/>
            <person name="Jarju S."/>
            <person name="Secka A."/>
            <person name="Antonio M."/>
            <person name="Oren A."/>
            <person name="Chaudhuri R.R."/>
            <person name="La Ragione R."/>
            <person name="Hildebrand F."/>
            <person name="Pallen M.J."/>
        </authorList>
    </citation>
    <scope>NUCLEOTIDE SEQUENCE</scope>
    <source>
        <strain evidence="12">Gambia11-129</strain>
    </source>
</reference>
<dbReference type="InterPro" id="IPR006700">
    <property type="entry name" value="RsmE"/>
</dbReference>
<dbReference type="PIRSF" id="PIRSF015601">
    <property type="entry name" value="MTase_slr0722"/>
    <property type="match status" value="1"/>
</dbReference>
<comment type="subcellular location">
    <subcellularLocation>
        <location evidence="1 10">Cytoplasm</location>
    </subcellularLocation>
</comment>
<dbReference type="PANTHER" id="PTHR30027:SF3">
    <property type="entry name" value="16S RRNA (URACIL(1498)-N(3))-METHYLTRANSFERASE"/>
    <property type="match status" value="1"/>
</dbReference>
<dbReference type="EMBL" id="DXHU01000013">
    <property type="protein sequence ID" value="HIV98720.1"/>
    <property type="molecule type" value="Genomic_DNA"/>
</dbReference>
<evidence type="ECO:0000256" key="2">
    <source>
        <dbReference type="ARBA" id="ARBA00005528"/>
    </source>
</evidence>
<dbReference type="GO" id="GO:0005737">
    <property type="term" value="C:cytoplasm"/>
    <property type="evidence" value="ECO:0007669"/>
    <property type="project" value="UniProtKB-SubCell"/>
</dbReference>
<dbReference type="Gene3D" id="3.40.1280.10">
    <property type="match status" value="1"/>
</dbReference>
<evidence type="ECO:0000313" key="12">
    <source>
        <dbReference type="EMBL" id="HIV98720.1"/>
    </source>
</evidence>
<protein>
    <recommendedName>
        <fullName evidence="10">Ribosomal RNA small subunit methyltransferase E</fullName>
        <ecNumber evidence="10">2.1.1.193</ecNumber>
    </recommendedName>
</protein>
<keyword evidence="6 10" id="KW-0808">Transferase</keyword>
<organism evidence="12 13">
    <name type="scientific">Candidatus Ornithospirochaeta avicola</name>
    <dbReference type="NCBI Taxonomy" id="2840896"/>
    <lineage>
        <taxon>Bacteria</taxon>
        <taxon>Pseudomonadati</taxon>
        <taxon>Spirochaetota</taxon>
        <taxon>Spirochaetia</taxon>
        <taxon>Spirochaetales</taxon>
        <taxon>Spirochaetaceae</taxon>
        <taxon>Spirochaetaceae incertae sedis</taxon>
        <taxon>Candidatus Ornithospirochaeta</taxon>
    </lineage>
</organism>
<dbReference type="InterPro" id="IPR029028">
    <property type="entry name" value="Alpha/beta_knot_MTases"/>
</dbReference>
<gene>
    <name evidence="12" type="ORF">IAB12_02935</name>
</gene>
<comment type="caution">
    <text evidence="12">The sequence shown here is derived from an EMBL/GenBank/DDBJ whole genome shotgun (WGS) entry which is preliminary data.</text>
</comment>
<evidence type="ECO:0000256" key="3">
    <source>
        <dbReference type="ARBA" id="ARBA00022490"/>
    </source>
</evidence>
<dbReference type="AlphaFoldDB" id="A0A9D1PTC1"/>
<evidence type="ECO:0000313" key="13">
    <source>
        <dbReference type="Proteomes" id="UP000823936"/>
    </source>
</evidence>